<evidence type="ECO:0000256" key="4">
    <source>
        <dbReference type="ARBA" id="ARBA00004626"/>
    </source>
</evidence>
<feature type="domain" description="Nidogen G2 beta-barrel" evidence="23">
    <location>
        <begin position="1980"/>
        <end position="2202"/>
    </location>
</feature>
<dbReference type="SMART" id="SM00209">
    <property type="entry name" value="TSP1"/>
    <property type="match status" value="6"/>
</dbReference>
<feature type="domain" description="Ig-like" evidence="22">
    <location>
        <begin position="822"/>
        <end position="906"/>
    </location>
</feature>
<dbReference type="CDD" id="cd00096">
    <property type="entry name" value="Ig"/>
    <property type="match status" value="1"/>
</dbReference>
<dbReference type="FunFam" id="2.60.40.10:FF:000824">
    <property type="entry name" value="Hemicentin 1"/>
    <property type="match status" value="1"/>
</dbReference>
<dbReference type="SUPFAM" id="SSF57196">
    <property type="entry name" value="EGF/Laminin"/>
    <property type="match status" value="1"/>
</dbReference>
<evidence type="ECO:0000256" key="15">
    <source>
        <dbReference type="ARBA" id="ARBA00023180"/>
    </source>
</evidence>
<dbReference type="FunFam" id="2.60.40.10:FF:000186">
    <property type="entry name" value="Hemicentin 1"/>
    <property type="match status" value="4"/>
</dbReference>
<dbReference type="Pfam" id="PF00090">
    <property type="entry name" value="TSP_1"/>
    <property type="match status" value="6"/>
</dbReference>
<dbReference type="FunFam" id="2.10.25.10:FF:000385">
    <property type="entry name" value="Hemicentin 1"/>
    <property type="match status" value="1"/>
</dbReference>
<dbReference type="Pfam" id="PF07474">
    <property type="entry name" value="G2F"/>
    <property type="match status" value="1"/>
</dbReference>
<dbReference type="Pfam" id="PF07679">
    <property type="entry name" value="I-set"/>
    <property type="match status" value="13"/>
</dbReference>
<keyword evidence="12" id="KW-0106">Calcium</keyword>
<feature type="domain" description="Ig-like" evidence="22">
    <location>
        <begin position="543"/>
        <end position="625"/>
    </location>
</feature>
<dbReference type="InterPro" id="IPR000152">
    <property type="entry name" value="EGF-type_Asp/Asn_hydroxyl_site"/>
</dbReference>
<evidence type="ECO:0000256" key="11">
    <source>
        <dbReference type="ARBA" id="ARBA00022737"/>
    </source>
</evidence>
<dbReference type="PRINTS" id="PR00907">
    <property type="entry name" value="THRMBOMODULN"/>
</dbReference>
<dbReference type="FunFam" id="2.10.25.10:FF:000371">
    <property type="entry name" value="Hemicentin 1"/>
    <property type="match status" value="1"/>
</dbReference>
<dbReference type="PROSITE" id="PS50835">
    <property type="entry name" value="IG_LIKE"/>
    <property type="match status" value="18"/>
</dbReference>
<keyword evidence="11" id="KW-0677">Repeat</keyword>
<sequence>MECFSSGSPTPRNSWQKDGQPLLEDEYHTFLSNRRILQILNIQITDIGRYVCIAENTAGSAKKYFNLNVHVPPSVLGPNPENLTVVVNNFISLTCEVSGFPPPDLSWLKNEQPIKLNTNALIVPGGRTLQIIRAKVSDGGEYTCIAINQAGESKKKISLTVYVPPSIKDHGSESLSVVTVREGTSVSLECESNAVPPPVVTWYKNGRRLTESTHLEILADGQMLHIRKAEVSDTGQYVCRAINVAGRDDKNFHLNVYVLPSIEGPEKEVIVETVSNPVTLTCDATGIPPPTISWLKNHKPIENSDSLEVHILSGGSKLQIARSQHSDSGNYTCIASNMEGKAQKTYILSIQVPPNVAGADMPSEVSVLLGENVELICNANGIPTPLIQWLRDGKPITNRETERIWVTADGSTLNIYGALPSDMGKYTCVATNPAGEEDRIFNLNVYVPPAIRGNKEEAETLTALVDTSVNIECRATGMPPPQINWLKNGLPLPLSSHIRLLSGGQVIRIVRAQVSDVAVYTCVASNRAGVDNKHYSLQVFVPPNLDNGMGIEEITVVKGSSTSMTCFTDGTPTPRMSWFRDGQPLGLGAHLSVSTQGMILQLIKAETEDSGRYTCVASNEAGEVSKHFLLKVLAPPHINGSEEPMELTVIVNNPLEFTCIASGIPAPKITWMKDGRPLPQMDQVQTLGGGEVFRISSAQVEDTGRYTCLASSPAGDDDKEYLVRVHVPPNIAGTDESQDFTVLRNRQVTLECKSDAVPPPVITWLKNGERLQATPRVRILSGGRYLQINNADLGDTANYTCVASNIAGKTTREFLLTVNVPPNIKSGPQSLVIHLNKSTVLECFAEGVPTPRITWRKDGAVLSGNHARYSILENGFLHIQSAHVTDSGRYLCMATNAAGTDRRRIDLQVHVPPSIALGPTNITVTVNVQTTLACEASGIPKPSISWRKNGHLLNVDQNQNSYRLLSSGSLVIISPSVDDTATYECTVTNDAGEDKRTVDLTVQVPPSIADEPTDLLVTKHAPTVITCTASGVPFPTIQWTKNGVRLLPRGEGYRILSSGAIEIFATQLNHAGRYSCVARNAAGFAHRHVTLHVQEPPVIQPQPSELEVILNNPILLPCEATGTPSPFITWQKEGINVITSGRSHAVLPHGGLQISRAIREDAGTYMCVAQNPAGTALGKIKLNVQVPPIISPHPKEYIIAVDKPITLPCEADGLPPPDIMWHKDGHAVMESVRQRILSSGALQIAFAQPGDAGQYTCMAANVAGSSSTSTKLIVHVPPRIQSTEVHYTVNENSQAILPCVADGIPTPSINWKKDNVLLANLLGKYTVEPYGELILENVVPEDSGTYTCIANNAAGEDTHTVTLTVHVLPTFTELPGDVSLNKGEQLRLNCKATGIPLPKLTWTFNNNIIPAHFDRLNGHSELVIERMSKEDSGTYVCTAENSVGFVKAIGFVHVKEPPVFKGDYPSNWIEPLGGNAVLNCEVKGDPAPTIQWSRKGMDIEISHRIRQLGNGSLAIYGTVNEDAGDYTCVATNEAGVVERSMSLTLQSPPAITLEPVETVINVGGKVVLNCQATGEPHPTITWSRQGHSIPWDERVRVLANNSLYIAAAQKEDTSEYECVARNLMGSVLIRVPVIVQVHGGFSQWSAWRSCSVTCGKGIQKRSRLCNNPSPANGGKPCQGSDSEMRNCQPKLCPVDANWSEWSPWEECTRTCGRGNRTRTRTCNNPSAQHGGRPCEGSAVGLIMCNVRPCPVHGAWSTWQPWGTCSASCGKGTQTRTRLCNNPPPSFDGSYCDGTETQMQVCNERHCPIDGKWTTWSSWSACTVSCGGGARQRTRDCSDPAPQYGGNKCEGSDVQSDFCNSDSCPTHGNWSPWSGWGTCSRTCNGGQMRRYRTCDNPRPSNGGRACGGPDSQIQRCNTDLCPVDGSWGSWQSWSWCSASCGGGEKTRKRLCNNPVPSKSGRPCPGDATQVSRCNIQACPGGPQRARGSVIGSINDVEFGIAFLNATVADSPNSDTRVIHAKITNVPRSLGPAMRKIVSILNPIYWTTAKEIGEAVNGFTLTNAVFKRETQVEFATGEILRMTHIARGLDSDGALLLDVVVSGYVLQLQSPAEVTVKDYTEDYIQIGPGQLYAYSTRLFTIDGISIPYTWNHTVFYDQAQGRMPFLVETLHASSVESDYNQLEETLGFKIHASISKGDRSNQCPSGFALDSVGPFCADEDECAAGNPCSHICHNAMGTYYCSCPKGLTIAADGRTCQDIDECALGGHTCHAGQDCDNTIGSYRCVVRCGIGFRRTTDGLSCQDINECQESSPCHHRCFNAIGSFHCGCEPGYQLKGRKCLDINECRQNVCRPDQHCKNTRGGYKCIDLCPNGMTKVENGTCIDIDECKDGTHQCRYNQICENTRGSYRCVCPRGYRSQGVGRPCIDIDECENRDTCQHECKNTFGSYQCICPPGYQLMLNGKTCQDVDECLEQNVRCGPNRMCFNMRGSYRCIDTPCPPDYQRHPFSGLCLKNCPPNDLECALSPYALEYKLVSLPFGIAANQDLIRLVAYTQDGVMHPRTTFLMLDEEHTVPFALRDENLKGVVYTTRPLREPETYRMRVRALSYSANGTIEYQTTFIVYIAVSAYPY</sequence>
<feature type="domain" description="Ig-like" evidence="22">
    <location>
        <begin position="1006"/>
        <end position="1092"/>
    </location>
</feature>
<evidence type="ECO:0000256" key="9">
    <source>
        <dbReference type="ARBA" id="ARBA00022618"/>
    </source>
</evidence>
<dbReference type="FunFam" id="2.60.40.10:FF:001131">
    <property type="entry name" value="Hemicentin 1"/>
    <property type="match status" value="1"/>
</dbReference>
<dbReference type="Pfam" id="PF07645">
    <property type="entry name" value="EGF_CA"/>
    <property type="match status" value="5"/>
</dbReference>
<dbReference type="SUPFAM" id="SSF48726">
    <property type="entry name" value="Immunoglobulin"/>
    <property type="match status" value="18"/>
</dbReference>
<dbReference type="FunFam" id="2.60.40.10:FF:000847">
    <property type="entry name" value="Hemicentin 1"/>
    <property type="match status" value="1"/>
</dbReference>
<keyword evidence="14 20" id="KW-1015">Disulfide bond</keyword>
<dbReference type="PANTHER" id="PTHR45080:SF28">
    <property type="entry name" value="HEMICENTIN-2"/>
    <property type="match status" value="1"/>
</dbReference>
<dbReference type="FunFam" id="2.60.40.10:FF:000279">
    <property type="entry name" value="Hemicentin 1"/>
    <property type="match status" value="1"/>
</dbReference>
<feature type="domain" description="Ig-like" evidence="22">
    <location>
        <begin position="260"/>
        <end position="349"/>
    </location>
</feature>
<dbReference type="FunFam" id="2.20.100.10:FF:000007">
    <property type="entry name" value="Thrombospondin 1"/>
    <property type="match status" value="4"/>
</dbReference>
<feature type="domain" description="EGF-like" evidence="21">
    <location>
        <begin position="2424"/>
        <end position="2463"/>
    </location>
</feature>
<evidence type="ECO:0000259" key="22">
    <source>
        <dbReference type="PROSITE" id="PS50835"/>
    </source>
</evidence>
<feature type="domain" description="Ig-like" evidence="22">
    <location>
        <begin position="165"/>
        <end position="255"/>
    </location>
</feature>
<dbReference type="SMART" id="SM00181">
    <property type="entry name" value="EGF"/>
    <property type="match status" value="7"/>
</dbReference>
<feature type="domain" description="Ig-like" evidence="22">
    <location>
        <begin position="72"/>
        <end position="160"/>
    </location>
</feature>
<dbReference type="PROSITE" id="PS50993">
    <property type="entry name" value="NIDOGEN_G2"/>
    <property type="match status" value="1"/>
</dbReference>
<evidence type="ECO:0000259" key="23">
    <source>
        <dbReference type="PROSITE" id="PS50993"/>
    </source>
</evidence>
<dbReference type="InterPro" id="IPR003598">
    <property type="entry name" value="Ig_sub2"/>
</dbReference>
<feature type="domain" description="EGF-like" evidence="21">
    <location>
        <begin position="2216"/>
        <end position="2255"/>
    </location>
</feature>
<name>A0A480PJG6_PIG</name>
<feature type="domain" description="Ig-like" evidence="22">
    <location>
        <begin position="1188"/>
        <end position="1274"/>
    </location>
</feature>
<dbReference type="FunFam" id="2.60.40.10:FF:000699">
    <property type="entry name" value="Hemicentin 1"/>
    <property type="match status" value="1"/>
</dbReference>
<organism evidence="24">
    <name type="scientific">Sus scrofa</name>
    <name type="common">Pig</name>
    <dbReference type="NCBI Taxonomy" id="9823"/>
    <lineage>
        <taxon>Eukaryota</taxon>
        <taxon>Metazoa</taxon>
        <taxon>Chordata</taxon>
        <taxon>Craniata</taxon>
        <taxon>Vertebrata</taxon>
        <taxon>Euteleostomi</taxon>
        <taxon>Mammalia</taxon>
        <taxon>Eutheria</taxon>
        <taxon>Laurasiatheria</taxon>
        <taxon>Artiodactyla</taxon>
        <taxon>Suina</taxon>
        <taxon>Suidae</taxon>
        <taxon>Sus</taxon>
    </lineage>
</organism>
<dbReference type="GO" id="GO:0032154">
    <property type="term" value="C:cleavage furrow"/>
    <property type="evidence" value="ECO:0007669"/>
    <property type="project" value="UniProtKB-SubCell"/>
</dbReference>
<keyword evidence="13" id="KW-0965">Cell junction</keyword>
<evidence type="ECO:0000256" key="2">
    <source>
        <dbReference type="ARBA" id="ARBA00004496"/>
    </source>
</evidence>
<evidence type="ECO:0000256" key="14">
    <source>
        <dbReference type="ARBA" id="ARBA00023157"/>
    </source>
</evidence>
<evidence type="ECO:0000256" key="13">
    <source>
        <dbReference type="ARBA" id="ARBA00022949"/>
    </source>
</evidence>
<dbReference type="FunFam" id="2.40.155.10:FF:000002">
    <property type="entry name" value="Hemicentin 1"/>
    <property type="match status" value="1"/>
</dbReference>
<dbReference type="InterPro" id="IPR013098">
    <property type="entry name" value="Ig_I-set"/>
</dbReference>
<dbReference type="SUPFAM" id="SSF57184">
    <property type="entry name" value="Growth factor receptor domain"/>
    <property type="match status" value="2"/>
</dbReference>
<dbReference type="FunFam" id="2.10.25.10:FF:000352">
    <property type="entry name" value="Hemicentin 1"/>
    <property type="match status" value="1"/>
</dbReference>
<dbReference type="FunFam" id="2.60.40.10:FF:001527">
    <property type="entry name" value="Hemicentin 1"/>
    <property type="match status" value="1"/>
</dbReference>
<feature type="domain" description="EGF-like" evidence="21">
    <location>
        <begin position="2301"/>
        <end position="2338"/>
    </location>
</feature>
<evidence type="ECO:0000256" key="8">
    <source>
        <dbReference type="ARBA" id="ARBA00022536"/>
    </source>
</evidence>
<feature type="disulfide bond" evidence="20">
    <location>
        <begin position="2305"/>
        <end position="2315"/>
    </location>
</feature>
<keyword evidence="5" id="KW-0963">Cytoplasm</keyword>
<evidence type="ECO:0000256" key="6">
    <source>
        <dbReference type="ARBA" id="ARBA00022525"/>
    </source>
</evidence>
<feature type="domain" description="Ig-like" evidence="22">
    <location>
        <begin position="449"/>
        <end position="538"/>
    </location>
</feature>
<protein>
    <recommendedName>
        <fullName evidence="18">Hemicentin-1</fullName>
    </recommendedName>
    <alternativeName>
        <fullName evidence="19">Fibulin-6</fullName>
    </alternativeName>
</protein>
<dbReference type="CDD" id="cd00255">
    <property type="entry name" value="nidG2"/>
    <property type="match status" value="1"/>
</dbReference>
<keyword evidence="15" id="KW-0325">Glycoprotein</keyword>
<comment type="subcellular location">
    <subcellularLocation>
        <location evidence="1">Cell junction</location>
    </subcellularLocation>
    <subcellularLocation>
        <location evidence="4">Cleavage furrow</location>
    </subcellularLocation>
    <subcellularLocation>
        <location evidence="2">Cytoplasm</location>
    </subcellularLocation>
    <subcellularLocation>
        <location evidence="3">Secreted</location>
        <location evidence="3">Extracellular space</location>
        <location evidence="3">Extracellular matrix</location>
    </subcellularLocation>
</comment>
<proteinExistence type="predicted"/>
<evidence type="ECO:0000256" key="1">
    <source>
        <dbReference type="ARBA" id="ARBA00004282"/>
    </source>
</evidence>
<dbReference type="CDD" id="cd00054">
    <property type="entry name" value="EGF_CA"/>
    <property type="match status" value="7"/>
</dbReference>
<dbReference type="FunFam" id="2.10.25.10:FF:000210">
    <property type="entry name" value="Hemicentin 1"/>
    <property type="match status" value="1"/>
</dbReference>
<evidence type="ECO:0000256" key="7">
    <source>
        <dbReference type="ARBA" id="ARBA00022530"/>
    </source>
</evidence>
<keyword evidence="16" id="KW-0131">Cell cycle</keyword>
<dbReference type="FunFam" id="2.60.40.10:FF:000795">
    <property type="entry name" value="Hemicentin 1"/>
    <property type="match status" value="1"/>
</dbReference>
<dbReference type="InterPro" id="IPR013783">
    <property type="entry name" value="Ig-like_fold"/>
</dbReference>
<dbReference type="InterPro" id="IPR000884">
    <property type="entry name" value="TSP1_rpt"/>
</dbReference>
<dbReference type="Gene3D" id="2.20.100.10">
    <property type="entry name" value="Thrombospondin type-1 (TSP1) repeat"/>
    <property type="match status" value="6"/>
</dbReference>
<dbReference type="FunFam" id="2.10.25.10:FF:000383">
    <property type="entry name" value="Hemicentin 1"/>
    <property type="match status" value="1"/>
</dbReference>
<dbReference type="FunFam" id="2.60.40.10:FF:000706">
    <property type="entry name" value="Hemicentin 1"/>
    <property type="match status" value="1"/>
</dbReference>
<keyword evidence="10" id="KW-0732">Signal</keyword>
<dbReference type="GO" id="GO:0051301">
    <property type="term" value="P:cell division"/>
    <property type="evidence" value="ECO:0007669"/>
    <property type="project" value="UniProtKB-KW"/>
</dbReference>
<evidence type="ECO:0000256" key="17">
    <source>
        <dbReference type="ARBA" id="ARBA00053381"/>
    </source>
</evidence>
<dbReference type="InterPro" id="IPR001881">
    <property type="entry name" value="EGF-like_Ca-bd_dom"/>
</dbReference>
<dbReference type="SUPFAM" id="SSF54511">
    <property type="entry name" value="GFP-like"/>
    <property type="match status" value="1"/>
</dbReference>
<evidence type="ECO:0000256" key="5">
    <source>
        <dbReference type="ARBA" id="ARBA00022490"/>
    </source>
</evidence>
<evidence type="ECO:0000256" key="19">
    <source>
        <dbReference type="ARBA" id="ARBA00080303"/>
    </source>
</evidence>
<evidence type="ECO:0000256" key="12">
    <source>
        <dbReference type="ARBA" id="ARBA00022837"/>
    </source>
</evidence>
<dbReference type="FunFam" id="2.60.40.10:FF:000750">
    <property type="entry name" value="Hemicentin 1"/>
    <property type="match status" value="1"/>
</dbReference>
<dbReference type="SMART" id="SM00682">
    <property type="entry name" value="G2F"/>
    <property type="match status" value="1"/>
</dbReference>
<dbReference type="InterPro" id="IPR006605">
    <property type="entry name" value="G2_nidogen/fibulin_G2F"/>
</dbReference>
<dbReference type="GO" id="GO:0005509">
    <property type="term" value="F:calcium ion binding"/>
    <property type="evidence" value="ECO:0007669"/>
    <property type="project" value="InterPro"/>
</dbReference>
<keyword evidence="8 20" id="KW-0245">EGF-like domain</keyword>
<feature type="domain" description="Ig-like" evidence="22">
    <location>
        <begin position="1549"/>
        <end position="1636"/>
    </location>
</feature>
<dbReference type="InterPro" id="IPR000742">
    <property type="entry name" value="EGF"/>
</dbReference>
<comment type="caution">
    <text evidence="20">Lacks conserved residue(s) required for the propagation of feature annotation.</text>
</comment>
<feature type="disulfide bond" evidence="20">
    <location>
        <begin position="2220"/>
        <end position="2230"/>
    </location>
</feature>
<dbReference type="SMART" id="SM00408">
    <property type="entry name" value="IGc2"/>
    <property type="match status" value="18"/>
</dbReference>
<dbReference type="SMART" id="SM00409">
    <property type="entry name" value="IG"/>
    <property type="match status" value="18"/>
</dbReference>
<evidence type="ECO:0000256" key="18">
    <source>
        <dbReference type="ARBA" id="ARBA00072385"/>
    </source>
</evidence>
<dbReference type="EMBL" id="DQIR01155035">
    <property type="protein sequence ID" value="HDB10512.1"/>
    <property type="molecule type" value="Transcribed_RNA"/>
</dbReference>
<feature type="domain" description="Ig-like" evidence="22">
    <location>
        <begin position="1097"/>
        <end position="1185"/>
    </location>
</feature>
<dbReference type="Gene3D" id="2.60.40.10">
    <property type="entry name" value="Immunoglobulins"/>
    <property type="match status" value="18"/>
</dbReference>
<dbReference type="GO" id="GO:0070161">
    <property type="term" value="C:anchoring junction"/>
    <property type="evidence" value="ECO:0007669"/>
    <property type="project" value="UniProtKB-SubCell"/>
</dbReference>
<evidence type="ECO:0000256" key="3">
    <source>
        <dbReference type="ARBA" id="ARBA00004498"/>
    </source>
</evidence>
<dbReference type="GO" id="GO:0005737">
    <property type="term" value="C:cytoplasm"/>
    <property type="evidence" value="ECO:0007669"/>
    <property type="project" value="UniProtKB-SubCell"/>
</dbReference>
<evidence type="ECO:0000256" key="20">
    <source>
        <dbReference type="PROSITE-ProRule" id="PRU00076"/>
    </source>
</evidence>
<feature type="disulfide bond" evidence="20">
    <location>
        <begin position="2428"/>
        <end position="2438"/>
    </location>
</feature>
<dbReference type="Gene3D" id="2.40.155.10">
    <property type="entry name" value="Green fluorescent protein"/>
    <property type="match status" value="1"/>
</dbReference>
<evidence type="ECO:0000313" key="24">
    <source>
        <dbReference type="EMBL" id="HDB10512.1"/>
    </source>
</evidence>
<comment type="function">
    <text evidence="17">Involved in transforming growth factor beta-mediated rearrangement of the podocyte cytoskeleton which includes reduction of F-actin fibers and broadening, flattening and elongation of podocytes. Plays a role in basement membrane organization. May promote cleavage furrow maturation during cytokinesis in preimplantation embryos. May play a role in the architecture of adhesive and flexible epithelial cell junctions. May play a role during myocardial remodeling by imparting an effect on cardiac fibroblast migration.</text>
</comment>
<feature type="domain" description="Ig-like" evidence="22">
    <location>
        <begin position="1457"/>
        <end position="1544"/>
    </location>
</feature>
<keyword evidence="6" id="KW-0964">Secreted</keyword>
<dbReference type="Gene3D" id="2.10.25.10">
    <property type="entry name" value="Laminin"/>
    <property type="match status" value="7"/>
</dbReference>
<dbReference type="PROSITE" id="PS00010">
    <property type="entry name" value="ASX_HYDROXYL"/>
    <property type="match status" value="4"/>
</dbReference>
<dbReference type="PROSITE" id="PS50026">
    <property type="entry name" value="EGF_3"/>
    <property type="match status" value="4"/>
</dbReference>
<dbReference type="FunFam" id="2.20.100.10:FF:000067">
    <property type="entry name" value="Hemicentin 1"/>
    <property type="match status" value="1"/>
</dbReference>
<feature type="domain" description="Ig-like" evidence="22">
    <location>
        <begin position="729"/>
        <end position="817"/>
    </location>
</feature>
<feature type="domain" description="Ig-like" evidence="22">
    <location>
        <begin position="354"/>
        <end position="444"/>
    </location>
</feature>
<dbReference type="InterPro" id="IPR026823">
    <property type="entry name" value="cEGF"/>
</dbReference>
<dbReference type="FunFam" id="2.10.25.10:FF:000008">
    <property type="entry name" value="Signal peptide, CUB domain, EGF-like 2"/>
    <property type="match status" value="1"/>
</dbReference>
<dbReference type="FunFam" id="2.10.25.10:FF:000238">
    <property type="entry name" value="Hemicentin 1"/>
    <property type="match status" value="1"/>
</dbReference>
<feature type="domain" description="Ig-like" evidence="22">
    <location>
        <begin position="1"/>
        <end position="68"/>
    </location>
</feature>
<dbReference type="InterPro" id="IPR003599">
    <property type="entry name" value="Ig_sub"/>
</dbReference>
<dbReference type="InterPro" id="IPR018097">
    <property type="entry name" value="EGF_Ca-bd_CS"/>
</dbReference>
<dbReference type="PROSITE" id="PS01187">
    <property type="entry name" value="EGF_CA"/>
    <property type="match status" value="2"/>
</dbReference>
<dbReference type="PROSITE" id="PS01186">
    <property type="entry name" value="EGF_2"/>
    <property type="match status" value="2"/>
</dbReference>
<feature type="domain" description="EGF-like" evidence="21">
    <location>
        <begin position="2381"/>
        <end position="2416"/>
    </location>
</feature>
<dbReference type="SMART" id="SM00179">
    <property type="entry name" value="EGF_CA"/>
    <property type="match status" value="7"/>
</dbReference>
<reference evidence="24" key="1">
    <citation type="journal article" date="2019" name="PeerJ">
        <title>Genes of the pig, Sus scrofa, reconstructed with EvidentialGene.</title>
        <authorList>
            <person name="Gilbert D.G."/>
        </authorList>
    </citation>
    <scope>NUCLEOTIDE SEQUENCE</scope>
</reference>
<keyword evidence="9" id="KW-0132">Cell division</keyword>
<dbReference type="FunFam" id="2.60.40.10:FF:000130">
    <property type="entry name" value="Hemicentin 1"/>
    <property type="match status" value="2"/>
</dbReference>
<keyword evidence="7" id="KW-0272">Extracellular matrix</keyword>
<dbReference type="InterPro" id="IPR009030">
    <property type="entry name" value="Growth_fac_rcpt_cys_sf"/>
</dbReference>
<accession>A0A480PJG6</accession>
<feature type="domain" description="Ig-like" evidence="22">
    <location>
        <begin position="1278"/>
        <end position="1364"/>
    </location>
</feature>
<dbReference type="EMBL" id="DQIR01155033">
    <property type="protein sequence ID" value="HDB10510.1"/>
    <property type="molecule type" value="Transcribed_RNA"/>
</dbReference>
<evidence type="ECO:0000256" key="10">
    <source>
        <dbReference type="ARBA" id="ARBA00022729"/>
    </source>
</evidence>
<feature type="domain" description="Ig-like" evidence="22">
    <location>
        <begin position="636"/>
        <end position="724"/>
    </location>
</feature>
<dbReference type="InterPro" id="IPR036383">
    <property type="entry name" value="TSP1_rpt_sf"/>
</dbReference>
<dbReference type="InterPro" id="IPR049883">
    <property type="entry name" value="NOTCH1_EGF-like"/>
</dbReference>
<feature type="domain" description="Ig-like" evidence="22">
    <location>
        <begin position="1369"/>
        <end position="1442"/>
    </location>
</feature>
<dbReference type="InterPro" id="IPR007110">
    <property type="entry name" value="Ig-like_dom"/>
</dbReference>
<feature type="domain" description="Ig-like" evidence="22">
    <location>
        <begin position="913"/>
        <end position="1001"/>
    </location>
</feature>
<dbReference type="FunFam" id="2.60.40.10:FF:000285">
    <property type="entry name" value="Hemicentin 1"/>
    <property type="match status" value="1"/>
</dbReference>
<dbReference type="Pfam" id="PF12662">
    <property type="entry name" value="cEGF"/>
    <property type="match status" value="1"/>
</dbReference>
<dbReference type="PANTHER" id="PTHR45080">
    <property type="entry name" value="CONTACTIN 5"/>
    <property type="match status" value="1"/>
</dbReference>
<dbReference type="InterPro" id="IPR009017">
    <property type="entry name" value="GFP"/>
</dbReference>
<dbReference type="Pfam" id="PF13927">
    <property type="entry name" value="Ig_3"/>
    <property type="match status" value="5"/>
</dbReference>
<evidence type="ECO:0000259" key="21">
    <source>
        <dbReference type="PROSITE" id="PS50026"/>
    </source>
</evidence>
<dbReference type="InterPro" id="IPR036179">
    <property type="entry name" value="Ig-like_dom_sf"/>
</dbReference>
<evidence type="ECO:0000256" key="16">
    <source>
        <dbReference type="ARBA" id="ARBA00023306"/>
    </source>
</evidence>
<dbReference type="SUPFAM" id="SSF82895">
    <property type="entry name" value="TSP-1 type 1 repeat"/>
    <property type="match status" value="6"/>
</dbReference>
<dbReference type="InterPro" id="IPR050958">
    <property type="entry name" value="Cell_Adh-Cytoskel_Orgn"/>
</dbReference>
<dbReference type="FunFam" id="2.20.100.10:FF:000002">
    <property type="entry name" value="Unc-5 netrin receptor C"/>
    <property type="match status" value="1"/>
</dbReference>
<dbReference type="PROSITE" id="PS50092">
    <property type="entry name" value="TSP1"/>
    <property type="match status" value="6"/>
</dbReference>
<dbReference type="FunFam" id="2.60.40.10:FF:001020">
    <property type="entry name" value="Hemicentin 1"/>
    <property type="match status" value="1"/>
</dbReference>